<sequence length="90" mass="9897">MPQGTCFLVFLSMGFNNAARKLVLYWKRTDHQMKLFLVIMLLLSPIVITIGATRKKHKPRVVISLKIPTRLPNRRGGSTGGFGGGGGGSW</sequence>
<proteinExistence type="predicted"/>
<dbReference type="EMBL" id="UYRV01115677">
    <property type="protein sequence ID" value="VDN29611.1"/>
    <property type="molecule type" value="Genomic_DNA"/>
</dbReference>
<keyword evidence="1" id="KW-0812">Transmembrane</keyword>
<name>A0A3P7NEQ8_CYLGO</name>
<evidence type="ECO:0000313" key="2">
    <source>
        <dbReference type="EMBL" id="VDN29611.1"/>
    </source>
</evidence>
<accession>A0A3P7NEQ8</accession>
<gene>
    <name evidence="2" type="ORF">CGOC_LOCUS11307</name>
</gene>
<protein>
    <submittedName>
        <fullName evidence="2">Uncharacterized protein</fullName>
    </submittedName>
</protein>
<feature type="transmembrane region" description="Helical" evidence="1">
    <location>
        <begin position="35"/>
        <end position="53"/>
    </location>
</feature>
<reference evidence="2 3" key="1">
    <citation type="submission" date="2018-11" db="EMBL/GenBank/DDBJ databases">
        <authorList>
            <consortium name="Pathogen Informatics"/>
        </authorList>
    </citation>
    <scope>NUCLEOTIDE SEQUENCE [LARGE SCALE GENOMIC DNA]</scope>
</reference>
<organism evidence="2 3">
    <name type="scientific">Cylicostephanus goldi</name>
    <name type="common">Nematode worm</name>
    <dbReference type="NCBI Taxonomy" id="71465"/>
    <lineage>
        <taxon>Eukaryota</taxon>
        <taxon>Metazoa</taxon>
        <taxon>Ecdysozoa</taxon>
        <taxon>Nematoda</taxon>
        <taxon>Chromadorea</taxon>
        <taxon>Rhabditida</taxon>
        <taxon>Rhabditina</taxon>
        <taxon>Rhabditomorpha</taxon>
        <taxon>Strongyloidea</taxon>
        <taxon>Strongylidae</taxon>
        <taxon>Cylicostephanus</taxon>
    </lineage>
</organism>
<keyword evidence="3" id="KW-1185">Reference proteome</keyword>
<evidence type="ECO:0000313" key="3">
    <source>
        <dbReference type="Proteomes" id="UP000271889"/>
    </source>
</evidence>
<dbReference type="Proteomes" id="UP000271889">
    <property type="component" value="Unassembled WGS sequence"/>
</dbReference>
<keyword evidence="1" id="KW-0472">Membrane</keyword>
<evidence type="ECO:0000256" key="1">
    <source>
        <dbReference type="SAM" id="Phobius"/>
    </source>
</evidence>
<keyword evidence="1" id="KW-1133">Transmembrane helix</keyword>
<dbReference type="AlphaFoldDB" id="A0A3P7NEQ8"/>